<evidence type="ECO:0000259" key="5">
    <source>
        <dbReference type="Pfam" id="PF04773"/>
    </source>
</evidence>
<dbReference type="SUPFAM" id="SSF48452">
    <property type="entry name" value="TPR-like"/>
    <property type="match status" value="2"/>
</dbReference>
<dbReference type="Gene3D" id="2.40.170.20">
    <property type="entry name" value="TonB-dependent receptor, beta-barrel domain"/>
    <property type="match status" value="1"/>
</dbReference>
<dbReference type="PANTHER" id="PTHR12558:SF13">
    <property type="entry name" value="CELL DIVISION CYCLE PROTEIN 27 HOMOLOG"/>
    <property type="match status" value="1"/>
</dbReference>
<dbReference type="EMBL" id="CP022684">
    <property type="protein sequence ID" value="AUM11818.1"/>
    <property type="molecule type" value="Genomic_DNA"/>
</dbReference>
<gene>
    <name evidence="6" type="ORF">Kalk_05010</name>
</gene>
<keyword evidence="4" id="KW-0732">Signal</keyword>
<dbReference type="GO" id="GO:0016192">
    <property type="term" value="P:vesicle-mediated transport"/>
    <property type="evidence" value="ECO:0007669"/>
    <property type="project" value="UniProtKB-ARBA"/>
</dbReference>
<organism evidence="6 7">
    <name type="scientific">Ketobacter alkanivorans</name>
    <dbReference type="NCBI Taxonomy" id="1917421"/>
    <lineage>
        <taxon>Bacteria</taxon>
        <taxon>Pseudomonadati</taxon>
        <taxon>Pseudomonadota</taxon>
        <taxon>Gammaproteobacteria</taxon>
        <taxon>Pseudomonadales</taxon>
        <taxon>Ketobacteraceae</taxon>
        <taxon>Ketobacter</taxon>
    </lineage>
</organism>
<dbReference type="InterPro" id="IPR015374">
    <property type="entry name" value="ChAPs"/>
</dbReference>
<dbReference type="InterPro" id="IPR011990">
    <property type="entry name" value="TPR-like_helical_dom_sf"/>
</dbReference>
<evidence type="ECO:0000313" key="7">
    <source>
        <dbReference type="Proteomes" id="UP000235116"/>
    </source>
</evidence>
<feature type="domain" description="FecR protein" evidence="5">
    <location>
        <begin position="68"/>
        <end position="160"/>
    </location>
</feature>
<dbReference type="InterPro" id="IPR036942">
    <property type="entry name" value="Beta-barrel_TonB_sf"/>
</dbReference>
<evidence type="ECO:0000313" key="6">
    <source>
        <dbReference type="EMBL" id="AUM11818.1"/>
    </source>
</evidence>
<dbReference type="SUPFAM" id="SSF56935">
    <property type="entry name" value="Porins"/>
    <property type="match status" value="1"/>
</dbReference>
<keyword evidence="2" id="KW-0472">Membrane</keyword>
<dbReference type="KEGG" id="kak:Kalk_05010"/>
<dbReference type="GO" id="GO:0032991">
    <property type="term" value="C:protein-containing complex"/>
    <property type="evidence" value="ECO:0007669"/>
    <property type="project" value="UniProtKB-ARBA"/>
</dbReference>
<dbReference type="Pfam" id="PF09295">
    <property type="entry name" value="ChAPs"/>
    <property type="match status" value="1"/>
</dbReference>
<dbReference type="SMART" id="SM00028">
    <property type="entry name" value="TPR"/>
    <property type="match status" value="4"/>
</dbReference>
<dbReference type="PROSITE" id="PS51257">
    <property type="entry name" value="PROKAR_LIPOPROTEIN"/>
    <property type="match status" value="1"/>
</dbReference>
<evidence type="ECO:0000256" key="3">
    <source>
        <dbReference type="ARBA" id="ARBA00023237"/>
    </source>
</evidence>
<keyword evidence="7" id="KW-1185">Reference proteome</keyword>
<dbReference type="RefSeq" id="WP_101893156.1">
    <property type="nucleotide sequence ID" value="NZ_CP022684.1"/>
</dbReference>
<dbReference type="InterPro" id="IPR019734">
    <property type="entry name" value="TPR_rpt"/>
</dbReference>
<dbReference type="Gene3D" id="1.25.40.10">
    <property type="entry name" value="Tetratricopeptide repeat domain"/>
    <property type="match status" value="1"/>
</dbReference>
<name>A0A2K9LHH5_9GAMM</name>
<dbReference type="InterPro" id="IPR006860">
    <property type="entry name" value="FecR"/>
</dbReference>
<dbReference type="GO" id="GO:0005737">
    <property type="term" value="C:cytoplasm"/>
    <property type="evidence" value="ECO:0007669"/>
    <property type="project" value="UniProtKB-ARBA"/>
</dbReference>
<proteinExistence type="predicted"/>
<protein>
    <recommendedName>
        <fullName evidence="5">FecR protein domain-containing protein</fullName>
    </recommendedName>
</protein>
<feature type="chain" id="PRO_5014629662" description="FecR protein domain-containing protein" evidence="4">
    <location>
        <begin position="22"/>
        <end position="1128"/>
    </location>
</feature>
<sequence>MRTPTAVVLWLSFLFQSVAYACDDWAAMVVSVNGHVQLKHADVLKVDGVVSENKNLKPDDVVCPGQQLHVGANSRAAIYLRNNSFVRLDENTILSFPAAYTAESQGFWIEVKQGVSHFISRLTQRFEVRTTYTNAAVDGTEFLVAADANGSKISVIEGQVSVTPVQSGATQTLIDGQSATLVKGSPMQVMQLTATDTVDWAVYFPPLVLTAQLSSPKYNQQLSRASRHITAGRADLAIQLLTSIPAPDTAVQVSLASAYLSVGNLRLAKMVVTDIHTGEALALQSLIATLTNQPQQAVELAQSAVKANSQSLAALLALTYAYQGNLQLNAALEVAREAAQAYPQEYIVWVRLSELQVATGDISGADQSIDRAMALNNAAPVVLVQSGFVDLFNHHYKQAESLFRSAIKADSENPQARLGMGLVLLRQGELEAGRMQLEYAVSLDPARSVLRSYLGRAYFEEKRDDEASVQWALAKQLDPQDPTAYYYEGVRKLYSNDPVGAIEELETSRRLNDERALYRSETLLQGDAASRSAALARAYDEVGYDQGVLLAGWDAIRQDPTNSEGHRLLADKYRGNSRYDAARASELLQSQLWQPLSAYPLQPQLSETGIGFVEGAGPQQPGYNEYHSLFTQDGVYGAVNGYGGSDGTWGDDLVGSFLAGPVAVSLGQYHFESDGWRDNADQEQDVYSGFVQWEVSPSTSLQFEHRHLEWTHGEIYGINSDDDIVDYARDFERDTSRIGGTHRLSSDSYLLVSAIRQTYKEHQSSVRSDGIETVSDLEVDPSAIEFQLIRRYRNGSLIFGAGYLQEERDLSIVSSVFGFDFYKAISISKYDQINIYLYVSQEVQDGFGLEGGVSYLRGEDVGDESAEVYGMPTDSNVIDSDDRILPKIGAYWELSDDWLIRSAVYQTFMRNESSMQTVEPTMFMGFDQVFSVYDQTEALIETISIDGRIDENLFAGLAIYRRDYEYNVTALSDADYLVSAEENGYSVYLNSSFSNGLSLTAEYYSSRLRDDLVEDAQGVASLNDVGIPLAVRYSFDDRWKLRLYANYFRQEKTENQSDGFSPIVAVSSTEENIITGLSAEYLFDCRCGKVVVGLDNLEDIKDEYEIWNSSSFLFYPGRFGYASINFVM</sequence>
<dbReference type="Proteomes" id="UP000235116">
    <property type="component" value="Chromosome"/>
</dbReference>
<evidence type="ECO:0000256" key="1">
    <source>
        <dbReference type="ARBA" id="ARBA00004442"/>
    </source>
</evidence>
<keyword evidence="3" id="KW-0998">Cell outer membrane</keyword>
<dbReference type="Gene3D" id="2.60.120.1440">
    <property type="match status" value="1"/>
</dbReference>
<dbReference type="AlphaFoldDB" id="A0A2K9LHH5"/>
<dbReference type="OrthoDB" id="8552139at2"/>
<comment type="subcellular location">
    <subcellularLocation>
        <location evidence="1">Cell outer membrane</location>
    </subcellularLocation>
</comment>
<evidence type="ECO:0000256" key="2">
    <source>
        <dbReference type="ARBA" id="ARBA00023136"/>
    </source>
</evidence>
<dbReference type="GO" id="GO:0009279">
    <property type="term" value="C:cell outer membrane"/>
    <property type="evidence" value="ECO:0007669"/>
    <property type="project" value="UniProtKB-SubCell"/>
</dbReference>
<accession>A0A2K9LHH5</accession>
<dbReference type="Pfam" id="PF04773">
    <property type="entry name" value="FecR"/>
    <property type="match status" value="1"/>
</dbReference>
<evidence type="ECO:0000256" key="4">
    <source>
        <dbReference type="SAM" id="SignalP"/>
    </source>
</evidence>
<dbReference type="GO" id="GO:0012505">
    <property type="term" value="C:endomembrane system"/>
    <property type="evidence" value="ECO:0007669"/>
    <property type="project" value="UniProtKB-ARBA"/>
</dbReference>
<feature type="signal peptide" evidence="4">
    <location>
        <begin position="1"/>
        <end position="21"/>
    </location>
</feature>
<dbReference type="PANTHER" id="PTHR12558">
    <property type="entry name" value="CELL DIVISION CYCLE 16,23,27"/>
    <property type="match status" value="1"/>
</dbReference>
<reference evidence="7" key="1">
    <citation type="submission" date="2017-08" db="EMBL/GenBank/DDBJ databases">
        <title>Direct submision.</title>
        <authorList>
            <person name="Kim S.-J."/>
            <person name="Rhee S.-K."/>
        </authorList>
    </citation>
    <scope>NUCLEOTIDE SEQUENCE [LARGE SCALE GENOMIC DNA]</scope>
    <source>
        <strain evidence="7">GI5</strain>
    </source>
</reference>